<dbReference type="Proteomes" id="UP000463051">
    <property type="component" value="Unassembled WGS sequence"/>
</dbReference>
<protein>
    <submittedName>
        <fullName evidence="1">Putative motility protein</fullName>
    </submittedName>
</protein>
<dbReference type="RefSeq" id="WP_154121123.1">
    <property type="nucleotide sequence ID" value="NZ_WJXB01000010.1"/>
</dbReference>
<dbReference type="EMBL" id="WJXB01000010">
    <property type="protein sequence ID" value="MRN55609.1"/>
    <property type="molecule type" value="Genomic_DNA"/>
</dbReference>
<dbReference type="InterPro" id="IPR025906">
    <property type="entry name" value="YjfB_motility"/>
</dbReference>
<name>A0A7X2H8R9_9BACL</name>
<proteinExistence type="predicted"/>
<reference evidence="1 2" key="1">
    <citation type="submission" date="2019-11" db="EMBL/GenBank/DDBJ databases">
        <title>Paenibacillus monticola sp. nov., a novel PGPR strain isolated from mountain sample in China.</title>
        <authorList>
            <person name="Zhao Q."/>
            <person name="Li H.-P."/>
            <person name="Zhang J.-L."/>
        </authorList>
    </citation>
    <scope>NUCLEOTIDE SEQUENCE [LARGE SCALE GENOMIC DNA]</scope>
    <source>
        <strain evidence="1 2">LC-T2</strain>
    </source>
</reference>
<gene>
    <name evidence="1" type="ORF">GJB61_21740</name>
</gene>
<dbReference type="AlphaFoldDB" id="A0A7X2H8R9"/>
<accession>A0A7X2H8R9</accession>
<comment type="caution">
    <text evidence="1">The sequence shown here is derived from an EMBL/GenBank/DDBJ whole genome shotgun (WGS) entry which is preliminary data.</text>
</comment>
<evidence type="ECO:0000313" key="2">
    <source>
        <dbReference type="Proteomes" id="UP000463051"/>
    </source>
</evidence>
<keyword evidence="2" id="KW-1185">Reference proteome</keyword>
<sequence>MDIAALSIAMSQASLAQSVSVRVFDLAKGQAETQGQNMVELIGKSIDPSLGKVLDISV</sequence>
<dbReference type="Pfam" id="PF14070">
    <property type="entry name" value="YjfB_motility"/>
    <property type="match status" value="1"/>
</dbReference>
<evidence type="ECO:0000313" key="1">
    <source>
        <dbReference type="EMBL" id="MRN55609.1"/>
    </source>
</evidence>
<organism evidence="1 2">
    <name type="scientific">Paenibacillus monticola</name>
    <dbReference type="NCBI Taxonomy" id="2666075"/>
    <lineage>
        <taxon>Bacteria</taxon>
        <taxon>Bacillati</taxon>
        <taxon>Bacillota</taxon>
        <taxon>Bacilli</taxon>
        <taxon>Bacillales</taxon>
        <taxon>Paenibacillaceae</taxon>
        <taxon>Paenibacillus</taxon>
    </lineage>
</organism>